<evidence type="ECO:0000256" key="10">
    <source>
        <dbReference type="ARBA" id="ARBA00023180"/>
    </source>
</evidence>
<feature type="transmembrane region" description="Helical" evidence="13">
    <location>
        <begin position="105"/>
        <end position="124"/>
    </location>
</feature>
<feature type="domain" description="ABC transmembrane type-1" evidence="15">
    <location>
        <begin position="903"/>
        <end position="1183"/>
    </location>
</feature>
<keyword evidence="10" id="KW-0325">Glycoprotein</keyword>
<evidence type="ECO:0000256" key="11">
    <source>
        <dbReference type="ARBA" id="ARBA00059074"/>
    </source>
</evidence>
<comment type="caution">
    <text evidence="16">The sequence shown here is derived from an EMBL/GenBank/DDBJ whole genome shotgun (WGS) entry which is preliminary data.</text>
</comment>
<proteinExistence type="inferred from homology"/>
<dbReference type="InterPro" id="IPR017871">
    <property type="entry name" value="ABC_transporter-like_CS"/>
</dbReference>
<dbReference type="EMBL" id="JAULSV010000001">
    <property type="protein sequence ID" value="KAK0656433.1"/>
    <property type="molecule type" value="Genomic_DNA"/>
</dbReference>
<feature type="transmembrane region" description="Helical" evidence="13">
    <location>
        <begin position="165"/>
        <end position="183"/>
    </location>
</feature>
<feature type="transmembrane region" description="Helical" evidence="13">
    <location>
        <begin position="496"/>
        <end position="521"/>
    </location>
</feature>
<accession>A0AA39YPR4</accession>
<dbReference type="SMART" id="SM00382">
    <property type="entry name" value="AAA"/>
    <property type="match status" value="2"/>
</dbReference>
<feature type="domain" description="ABC transporter" evidence="14">
    <location>
        <begin position="1218"/>
        <end position="1449"/>
    </location>
</feature>
<gene>
    <name evidence="16" type="ORF">B0T16DRAFT_399312</name>
</gene>
<feature type="transmembrane region" description="Helical" evidence="13">
    <location>
        <begin position="76"/>
        <end position="99"/>
    </location>
</feature>
<keyword evidence="8 13" id="KW-1133">Transmembrane helix</keyword>
<evidence type="ECO:0000256" key="2">
    <source>
        <dbReference type="ARBA" id="ARBA00009726"/>
    </source>
</evidence>
<dbReference type="InterPro" id="IPR050173">
    <property type="entry name" value="ABC_transporter_C-like"/>
</dbReference>
<dbReference type="FunFam" id="1.20.1560.10:FF:000066">
    <property type="entry name" value="ABC multidrug transporter (Eurofung)"/>
    <property type="match status" value="1"/>
</dbReference>
<evidence type="ECO:0000256" key="3">
    <source>
        <dbReference type="ARBA" id="ARBA00022448"/>
    </source>
</evidence>
<evidence type="ECO:0000256" key="13">
    <source>
        <dbReference type="SAM" id="Phobius"/>
    </source>
</evidence>
<dbReference type="Pfam" id="PF00664">
    <property type="entry name" value="ABC_membrane"/>
    <property type="match status" value="1"/>
</dbReference>
<keyword evidence="6" id="KW-0547">Nucleotide-binding</keyword>
<evidence type="ECO:0000313" key="17">
    <source>
        <dbReference type="Proteomes" id="UP001174936"/>
    </source>
</evidence>
<reference evidence="16" key="1">
    <citation type="submission" date="2023-06" db="EMBL/GenBank/DDBJ databases">
        <title>Genome-scale phylogeny and comparative genomics of the fungal order Sordariales.</title>
        <authorList>
            <consortium name="Lawrence Berkeley National Laboratory"/>
            <person name="Hensen N."/>
            <person name="Bonometti L."/>
            <person name="Westerberg I."/>
            <person name="Brannstrom I.O."/>
            <person name="Guillou S."/>
            <person name="Cros-Aarteil S."/>
            <person name="Calhoun S."/>
            <person name="Haridas S."/>
            <person name="Kuo A."/>
            <person name="Mondo S."/>
            <person name="Pangilinan J."/>
            <person name="Riley R."/>
            <person name="Labutti K."/>
            <person name="Andreopoulos B."/>
            <person name="Lipzen A."/>
            <person name="Chen C."/>
            <person name="Yanf M."/>
            <person name="Daum C."/>
            <person name="Ng V."/>
            <person name="Clum A."/>
            <person name="Steindorff A."/>
            <person name="Ohm R."/>
            <person name="Martin F."/>
            <person name="Silar P."/>
            <person name="Natvig D."/>
            <person name="Lalanne C."/>
            <person name="Gautier V."/>
            <person name="Ament-Velasquez S.L."/>
            <person name="Kruys A."/>
            <person name="Hutchinson M.I."/>
            <person name="Powell A.J."/>
            <person name="Barry K."/>
            <person name="Miller A.N."/>
            <person name="Grigoriev I.V."/>
            <person name="Debuchy R."/>
            <person name="Gladieux P."/>
            <person name="Thoren M.H."/>
            <person name="Johannesson H."/>
        </authorList>
    </citation>
    <scope>NUCLEOTIDE SEQUENCE</scope>
    <source>
        <strain evidence="16">SMH2532-1</strain>
    </source>
</reference>
<organism evidence="16 17">
    <name type="scientific">Cercophora newfieldiana</name>
    <dbReference type="NCBI Taxonomy" id="92897"/>
    <lineage>
        <taxon>Eukaryota</taxon>
        <taxon>Fungi</taxon>
        <taxon>Dikarya</taxon>
        <taxon>Ascomycota</taxon>
        <taxon>Pezizomycotina</taxon>
        <taxon>Sordariomycetes</taxon>
        <taxon>Sordariomycetidae</taxon>
        <taxon>Sordariales</taxon>
        <taxon>Lasiosphaeriaceae</taxon>
        <taxon>Cercophora</taxon>
    </lineage>
</organism>
<evidence type="ECO:0000256" key="5">
    <source>
        <dbReference type="ARBA" id="ARBA00022692"/>
    </source>
</evidence>
<dbReference type="GO" id="GO:0016887">
    <property type="term" value="F:ATP hydrolysis activity"/>
    <property type="evidence" value="ECO:0007669"/>
    <property type="project" value="InterPro"/>
</dbReference>
<name>A0AA39YPR4_9PEZI</name>
<feature type="transmembrane region" description="Helical" evidence="13">
    <location>
        <begin position="1151"/>
        <end position="1171"/>
    </location>
</feature>
<dbReference type="Pfam" id="PF24357">
    <property type="entry name" value="TMD0_ABC"/>
    <property type="match status" value="1"/>
</dbReference>
<dbReference type="InterPro" id="IPR003439">
    <property type="entry name" value="ABC_transporter-like_ATP-bd"/>
</dbReference>
<evidence type="ECO:0000256" key="7">
    <source>
        <dbReference type="ARBA" id="ARBA00022840"/>
    </source>
</evidence>
<dbReference type="InterPro" id="IPR011527">
    <property type="entry name" value="ABC1_TM_dom"/>
</dbReference>
<feature type="transmembrane region" description="Helical" evidence="13">
    <location>
        <begin position="541"/>
        <end position="566"/>
    </location>
</feature>
<feature type="transmembrane region" description="Helical" evidence="13">
    <location>
        <begin position="38"/>
        <end position="56"/>
    </location>
</feature>
<dbReference type="Gene3D" id="3.40.50.300">
    <property type="entry name" value="P-loop containing nucleotide triphosphate hydrolases"/>
    <property type="match status" value="2"/>
</dbReference>
<feature type="domain" description="ABC transmembrane type-1" evidence="15">
    <location>
        <begin position="283"/>
        <end position="561"/>
    </location>
</feature>
<feature type="transmembrane region" description="Helical" evidence="13">
    <location>
        <begin position="1041"/>
        <end position="1061"/>
    </location>
</feature>
<feature type="transmembrane region" description="Helical" evidence="13">
    <location>
        <begin position="412"/>
        <end position="435"/>
    </location>
</feature>
<dbReference type="CDD" id="cd18579">
    <property type="entry name" value="ABC_6TM_ABCC_D1"/>
    <property type="match status" value="1"/>
</dbReference>
<dbReference type="Gene3D" id="1.20.1560.10">
    <property type="entry name" value="ABC transporter type 1, transmembrane domain"/>
    <property type="match status" value="2"/>
</dbReference>
<sequence>MTTAASSGDCPLFADDQFGPRVDIACRSFDFTLLFEDAFFVALLAALFLLLMPLRLPSLYNTPVMSTTYRLASWKLALITLLFASHLLFLTSRLSAAALHTRLSLPSSILSTLATLTAAFHSFLSDQRSLAPSDTLVLYFSASTLLSIPRLRTLYLLPSFTLPKAAWTLVFISTTLLVIAESLKKTRFLRPAYQSIATPETVTSFWSRSFFTWVLPFFQEGYGKVLKLGDIPRVDTALEEEKTHGGLEREWKKRGPKGRWWRLIRAAFRANVWGFLGAIPPRLMLGGLGFIQPFLIESAVREVQLQAGERRWGEEGKALVGGFILVYVGIAVSRALYWRQTYRMIARIRSGLIASIYRHTTSLQATAVKDSAAITLMGTDVERIVQSIRLLHELWACIPEAAVGIWLLARQLGVASVVPMVICMVSLAAVSPVAAKFGPAQRAWVERVEKRVAVTASMLGDMKGVKMLGLSGALSTIITQLRVLEMKTSERVRGLFVWQIVIGNTPTTLAQFVTFAVYAIISVAKKDEGLLGPQAFASISLINLVTFPVMIFCQALPACVQAVACFGRVEEYLLKEPGTTESTSSSTSGGADDEVQLQQVQVQASSQDPKTSLMAFEDASISWSSDSDPVLKDLTLTIRPGLTAIVGPVASGKSTLLASLIGETRLTNGSVAPSSLSGVAFCPQTPWIMDDTIRQNITGGLEVDQKWYDFSVEASGLQGDISRMVRGDETRCGSNGAGLSGGQRQRVALARAIYSRLPVVVLDDVMSGLDAKTASLVTTKLFGVEGYFRRAGVSVIIATHSRRILPYMDFIVVLDSGRVTDTGSYEEILQRSAHLVEQAEASIEVGDASSEAEGDVDGQSNSKPAEGASETEPLIQEASLTRRSGSWSVYKYYFRSAGLLTAVLWIFWTFVGAVFAAMMPIWVGRWTFANEKAPNQQLGFYLGVYAVFVVLANLGTFMELRTFCIRVINNTALKLHADLLDATLRAPFSFFQKTDTGTVTNRFSQDMDLIDMTLPMQAIQFTTAAASCLVQLIIICVLGKYLAAAIPVLATTLFVVQRYYLRTSRQVRLIDIEAKAPLYKHFIETAQGVATIRAFRWSDGFHKRHAEMLNYSQRPFYMLLCIQQWLSLVLDLIVGALAVVLVAVATSTAGGLSPAALGVALVLILDFNMLLTQAIQAWTKLETSIGAVARVRQFVDDTPSEPLALAAPPASWPSSGAINFHKISASYSPSSPPTLNSLSLSIPAGCKLAIVGPSGSGKTSLIMSLLRLLPINSGHITLDDVDISSLDADTLRSSLNVIPQDAYFMPGTVRFNIDPRAKATDEEIERALGKVGLWERVCSVGGLDGELDTAEWSQGERQLLSLARAVLVKGKVLILDEAGSSVDAQMEAVMQDVIEKEFEDATVISVLHRFTFIERFDRVAVLKQGVLVECDAPRVLLERDSVFAELYRTHHQRQ</sequence>
<dbReference type="FunFam" id="1.20.1560.10:FF:000055">
    <property type="entry name" value="ABC multidrug transporter (Eurofung)"/>
    <property type="match status" value="1"/>
</dbReference>
<dbReference type="InterPro" id="IPR044746">
    <property type="entry name" value="ABCC_6TM_D1"/>
</dbReference>
<evidence type="ECO:0000259" key="14">
    <source>
        <dbReference type="PROSITE" id="PS50893"/>
    </source>
</evidence>
<dbReference type="PROSITE" id="PS50893">
    <property type="entry name" value="ABC_TRANSPORTER_2"/>
    <property type="match status" value="2"/>
</dbReference>
<keyword evidence="3" id="KW-0813">Transport</keyword>
<comment type="similarity">
    <text evidence="2">Belongs to the ABC transporter superfamily. ABCC family. Conjugate transporter (TC 3.A.1.208) subfamily.</text>
</comment>
<dbReference type="CDD" id="cd18580">
    <property type="entry name" value="ABC_6TM_ABCC_D2"/>
    <property type="match status" value="1"/>
</dbReference>
<keyword evidence="5 13" id="KW-0812">Transmembrane</keyword>
<dbReference type="SUPFAM" id="SSF90123">
    <property type="entry name" value="ABC transporter transmembrane region"/>
    <property type="match status" value="2"/>
</dbReference>
<dbReference type="InterPro" id="IPR044726">
    <property type="entry name" value="ABCC_6TM_D2"/>
</dbReference>
<evidence type="ECO:0000256" key="12">
    <source>
        <dbReference type="SAM" id="MobiDB-lite"/>
    </source>
</evidence>
<feature type="transmembrane region" description="Helical" evidence="13">
    <location>
        <begin position="467"/>
        <end position="484"/>
    </location>
</feature>
<evidence type="ECO:0000313" key="16">
    <source>
        <dbReference type="EMBL" id="KAK0656433.1"/>
    </source>
</evidence>
<feature type="transmembrane region" description="Helical" evidence="13">
    <location>
        <begin position="316"/>
        <end position="337"/>
    </location>
</feature>
<comment type="subcellular location">
    <subcellularLocation>
        <location evidence="1">Cell membrane</location>
        <topology evidence="1">Multi-pass membrane protein</topology>
    </subcellularLocation>
</comment>
<evidence type="ECO:0000256" key="9">
    <source>
        <dbReference type="ARBA" id="ARBA00023136"/>
    </source>
</evidence>
<keyword evidence="17" id="KW-1185">Reference proteome</keyword>
<dbReference type="PROSITE" id="PS00211">
    <property type="entry name" value="ABC_TRANSPORTER_1"/>
    <property type="match status" value="1"/>
</dbReference>
<keyword evidence="4" id="KW-1003">Cell membrane</keyword>
<feature type="region of interest" description="Disordered" evidence="12">
    <location>
        <begin position="847"/>
        <end position="872"/>
    </location>
</feature>
<feature type="transmembrane region" description="Helical" evidence="13">
    <location>
        <begin position="938"/>
        <end position="958"/>
    </location>
</feature>
<dbReference type="SUPFAM" id="SSF52540">
    <property type="entry name" value="P-loop containing nucleoside triphosphate hydrolases"/>
    <property type="match status" value="2"/>
</dbReference>
<protein>
    <submittedName>
        <fullName evidence="16">ABC transporter</fullName>
    </submittedName>
</protein>
<dbReference type="GO" id="GO:0005886">
    <property type="term" value="C:plasma membrane"/>
    <property type="evidence" value="ECO:0007669"/>
    <property type="project" value="UniProtKB-SubCell"/>
</dbReference>
<feature type="transmembrane region" description="Helical" evidence="13">
    <location>
        <begin position="1116"/>
        <end position="1145"/>
    </location>
</feature>
<evidence type="ECO:0000256" key="6">
    <source>
        <dbReference type="ARBA" id="ARBA00022741"/>
    </source>
</evidence>
<keyword evidence="7" id="KW-0067">ATP-binding</keyword>
<keyword evidence="9 13" id="KW-0472">Membrane</keyword>
<dbReference type="GO" id="GO:0140359">
    <property type="term" value="F:ABC-type transporter activity"/>
    <property type="evidence" value="ECO:0007669"/>
    <property type="project" value="InterPro"/>
</dbReference>
<dbReference type="InterPro" id="IPR003593">
    <property type="entry name" value="AAA+_ATPase"/>
</dbReference>
<dbReference type="Pfam" id="PF00005">
    <property type="entry name" value="ABC_tran"/>
    <property type="match status" value="2"/>
</dbReference>
<feature type="transmembrane region" description="Helical" evidence="13">
    <location>
        <begin position="272"/>
        <end position="296"/>
    </location>
</feature>
<dbReference type="Proteomes" id="UP001174936">
    <property type="component" value="Unassembled WGS sequence"/>
</dbReference>
<comment type="function">
    <text evidence="11">ABC-type transporter; part of the gene cluster that mediates the biosynthesis of the phomopsins, a group of hexapeptide mycotoxins which infects lupins and causes lupinosis disease in livestock.</text>
</comment>
<dbReference type="GO" id="GO:0005524">
    <property type="term" value="F:ATP binding"/>
    <property type="evidence" value="ECO:0007669"/>
    <property type="project" value="UniProtKB-KW"/>
</dbReference>
<evidence type="ECO:0000256" key="4">
    <source>
        <dbReference type="ARBA" id="ARBA00022475"/>
    </source>
</evidence>
<evidence type="ECO:0000256" key="8">
    <source>
        <dbReference type="ARBA" id="ARBA00022989"/>
    </source>
</evidence>
<dbReference type="PANTHER" id="PTHR24223:SF404">
    <property type="entry name" value="ABC MULTIDRUG TRANSPORTER (EUROFUNG)-RELATED"/>
    <property type="match status" value="1"/>
</dbReference>
<dbReference type="InterPro" id="IPR036640">
    <property type="entry name" value="ABC1_TM_sf"/>
</dbReference>
<evidence type="ECO:0000256" key="1">
    <source>
        <dbReference type="ARBA" id="ARBA00004651"/>
    </source>
</evidence>
<dbReference type="InterPro" id="IPR056227">
    <property type="entry name" value="TMD0_ABC"/>
</dbReference>
<dbReference type="PANTHER" id="PTHR24223">
    <property type="entry name" value="ATP-BINDING CASSETTE SUB-FAMILY C"/>
    <property type="match status" value="1"/>
</dbReference>
<dbReference type="FunFam" id="3.40.50.300:FF:002145">
    <property type="entry name" value="ABC transporter (MsbA subfamily)"/>
    <property type="match status" value="1"/>
</dbReference>
<feature type="transmembrane region" description="Helical" evidence="13">
    <location>
        <begin position="892"/>
        <end position="918"/>
    </location>
</feature>
<evidence type="ECO:0000259" key="15">
    <source>
        <dbReference type="PROSITE" id="PS50929"/>
    </source>
</evidence>
<dbReference type="PROSITE" id="PS50929">
    <property type="entry name" value="ABC_TM1F"/>
    <property type="match status" value="2"/>
</dbReference>
<feature type="domain" description="ABC transporter" evidence="14">
    <location>
        <begin position="614"/>
        <end position="841"/>
    </location>
</feature>
<dbReference type="InterPro" id="IPR027417">
    <property type="entry name" value="P-loop_NTPase"/>
</dbReference>